<dbReference type="Pfam" id="PF13302">
    <property type="entry name" value="Acetyltransf_3"/>
    <property type="match status" value="1"/>
</dbReference>
<dbReference type="PANTHER" id="PTHR43792:SF16">
    <property type="entry name" value="N-ACETYLTRANSFERASE DOMAIN-CONTAINING PROTEIN"/>
    <property type="match status" value="1"/>
</dbReference>
<organism evidence="2 3">
    <name type="scientific">Legionella cherrii</name>
    <dbReference type="NCBI Taxonomy" id="28084"/>
    <lineage>
        <taxon>Bacteria</taxon>
        <taxon>Pseudomonadati</taxon>
        <taxon>Pseudomonadota</taxon>
        <taxon>Gammaproteobacteria</taxon>
        <taxon>Legionellales</taxon>
        <taxon>Legionellaceae</taxon>
        <taxon>Legionella</taxon>
    </lineage>
</organism>
<dbReference type="Proteomes" id="UP000054921">
    <property type="component" value="Unassembled WGS sequence"/>
</dbReference>
<keyword evidence="2" id="KW-0808">Transferase</keyword>
<dbReference type="SUPFAM" id="SSF55729">
    <property type="entry name" value="Acyl-CoA N-acyltransferases (Nat)"/>
    <property type="match status" value="1"/>
</dbReference>
<dbReference type="STRING" id="28084.Lche_0088"/>
<comment type="caution">
    <text evidence="2">The sequence shown here is derived from an EMBL/GenBank/DDBJ whole genome shotgun (WGS) entry which is preliminary data.</text>
</comment>
<dbReference type="EMBL" id="LNXW01000006">
    <property type="protein sequence ID" value="KTC82865.1"/>
    <property type="molecule type" value="Genomic_DNA"/>
</dbReference>
<dbReference type="InterPro" id="IPR016181">
    <property type="entry name" value="Acyl_CoA_acyltransferase"/>
</dbReference>
<dbReference type="CDD" id="cd04301">
    <property type="entry name" value="NAT_SF"/>
    <property type="match status" value="1"/>
</dbReference>
<evidence type="ECO:0000259" key="1">
    <source>
        <dbReference type="PROSITE" id="PS51186"/>
    </source>
</evidence>
<accession>A0A0W0SI27</accession>
<reference evidence="2 3" key="1">
    <citation type="submission" date="2015-11" db="EMBL/GenBank/DDBJ databases">
        <title>Genomic analysis of 38 Legionella species identifies large and diverse effector repertoires.</title>
        <authorList>
            <person name="Burstein D."/>
            <person name="Amaro F."/>
            <person name="Zusman T."/>
            <person name="Lifshitz Z."/>
            <person name="Cohen O."/>
            <person name="Gilbert J.A."/>
            <person name="Pupko T."/>
            <person name="Shuman H.A."/>
            <person name="Segal G."/>
        </authorList>
    </citation>
    <scope>NUCLEOTIDE SEQUENCE [LARGE SCALE GENOMIC DNA]</scope>
    <source>
        <strain evidence="2 3">ORW</strain>
    </source>
</reference>
<dbReference type="InterPro" id="IPR051531">
    <property type="entry name" value="N-acetyltransferase"/>
</dbReference>
<sequence>MVNSMSTKIETARMILRLINEDDLKEVAELNSDPEVRKFFPDGVQDTDQTAKRIKEFVSFYKEKGLPCFVIFDNSLKEFIGRCGFGPIETGEIEVGYLLHKKFWGKGYASEALEALLKWASTNIDSEYIIAFAPEGHIASQRVMEKCGMEYYKDGYGHGVMCKFYRMKNK</sequence>
<dbReference type="PANTHER" id="PTHR43792">
    <property type="entry name" value="GNAT FAMILY, PUTATIVE (AFU_ORTHOLOGUE AFUA_3G00765)-RELATED-RELATED"/>
    <property type="match status" value="1"/>
</dbReference>
<evidence type="ECO:0000313" key="3">
    <source>
        <dbReference type="Proteomes" id="UP000054921"/>
    </source>
</evidence>
<protein>
    <submittedName>
        <fullName evidence="2">GNAT family acetyltransferase</fullName>
    </submittedName>
</protein>
<gene>
    <name evidence="2" type="ORF">Lche_0088</name>
</gene>
<dbReference type="PROSITE" id="PS51186">
    <property type="entry name" value="GNAT"/>
    <property type="match status" value="1"/>
</dbReference>
<feature type="domain" description="N-acetyltransferase" evidence="1">
    <location>
        <begin position="14"/>
        <end position="170"/>
    </location>
</feature>
<dbReference type="PATRIC" id="fig|28084.5.peg.96"/>
<dbReference type="InterPro" id="IPR000182">
    <property type="entry name" value="GNAT_dom"/>
</dbReference>
<name>A0A0W0SI27_9GAMM</name>
<dbReference type="GO" id="GO:0016747">
    <property type="term" value="F:acyltransferase activity, transferring groups other than amino-acyl groups"/>
    <property type="evidence" value="ECO:0007669"/>
    <property type="project" value="InterPro"/>
</dbReference>
<proteinExistence type="predicted"/>
<evidence type="ECO:0000313" key="2">
    <source>
        <dbReference type="EMBL" id="KTC82865.1"/>
    </source>
</evidence>
<dbReference type="Gene3D" id="3.40.630.30">
    <property type="match status" value="1"/>
</dbReference>
<dbReference type="AlphaFoldDB" id="A0A0W0SI27"/>